<feature type="domain" description="YprB ribonuclease H-like" evidence="1">
    <location>
        <begin position="5"/>
        <end position="153"/>
    </location>
</feature>
<dbReference type="EMBL" id="MHVR01000012">
    <property type="protein sequence ID" value="OHA96056.1"/>
    <property type="molecule type" value="Genomic_DNA"/>
</dbReference>
<reference evidence="2 3" key="1">
    <citation type="journal article" date="2016" name="Nat. Commun.">
        <title>Thousands of microbial genomes shed light on interconnected biogeochemical processes in an aquifer system.</title>
        <authorList>
            <person name="Anantharaman K."/>
            <person name="Brown C.T."/>
            <person name="Hug L.A."/>
            <person name="Sharon I."/>
            <person name="Castelle C.J."/>
            <person name="Probst A.J."/>
            <person name="Thomas B.C."/>
            <person name="Singh A."/>
            <person name="Wilkins M.J."/>
            <person name="Karaoz U."/>
            <person name="Brodie E.L."/>
            <person name="Williams K.H."/>
            <person name="Hubbard S.S."/>
            <person name="Banfield J.F."/>
        </authorList>
    </citation>
    <scope>NUCLEOTIDE SEQUENCE [LARGE SCALE GENOMIC DNA]</scope>
</reference>
<dbReference type="InterPro" id="IPR038720">
    <property type="entry name" value="YprB_RNase_H-like_dom"/>
</dbReference>
<dbReference type="Pfam" id="PF13482">
    <property type="entry name" value="RNase_H_2"/>
    <property type="match status" value="1"/>
</dbReference>
<dbReference type="Gene3D" id="3.30.420.10">
    <property type="entry name" value="Ribonuclease H-like superfamily/Ribonuclease H"/>
    <property type="match status" value="1"/>
</dbReference>
<dbReference type="InterPro" id="IPR036397">
    <property type="entry name" value="RNaseH_sf"/>
</dbReference>
<comment type="caution">
    <text evidence="2">The sequence shown here is derived from an EMBL/GenBank/DDBJ whole genome shotgun (WGS) entry which is preliminary data.</text>
</comment>
<evidence type="ECO:0000259" key="1">
    <source>
        <dbReference type="Pfam" id="PF13482"/>
    </source>
</evidence>
<dbReference type="AlphaFoldDB" id="A0A1G2TFK1"/>
<gene>
    <name evidence="2" type="ORF">A3C70_01345</name>
</gene>
<dbReference type="SUPFAM" id="SSF53098">
    <property type="entry name" value="Ribonuclease H-like"/>
    <property type="match status" value="1"/>
</dbReference>
<proteinExistence type="predicted"/>
<protein>
    <recommendedName>
        <fullName evidence="1">YprB ribonuclease H-like domain-containing protein</fullName>
    </recommendedName>
</protein>
<accession>A0A1G2TFK1</accession>
<dbReference type="Proteomes" id="UP000178175">
    <property type="component" value="Unassembled WGS sequence"/>
</dbReference>
<name>A0A1G2TFK1_9BACT</name>
<evidence type="ECO:0000313" key="2">
    <source>
        <dbReference type="EMBL" id="OHA96056.1"/>
    </source>
</evidence>
<sequence length="191" mass="22164">MRKIVFDIETKNFFQDVGKNDPSLLDIALVAIYDSETDSYSSYLENEFNKLWPIIERTNMLIGFNSDYFDIPLLNKYYPGDLTKIKSLDILREIKNSYGRRMRLDQLAEGTLGKNKSGGGADAMNWWKAGNVEKVRSYCIDDVRITKELYDYALTNNKLIFKEGGTLNEIKLDTSDWERPNNHKLTFSMPF</sequence>
<dbReference type="GO" id="GO:0003676">
    <property type="term" value="F:nucleic acid binding"/>
    <property type="evidence" value="ECO:0007669"/>
    <property type="project" value="InterPro"/>
</dbReference>
<evidence type="ECO:0000313" key="3">
    <source>
        <dbReference type="Proteomes" id="UP000178175"/>
    </source>
</evidence>
<organism evidence="2 3">
    <name type="scientific">Candidatus Zambryskibacteria bacterium RIFCSPHIGHO2_02_FULL_43_14</name>
    <dbReference type="NCBI Taxonomy" id="1802748"/>
    <lineage>
        <taxon>Bacteria</taxon>
        <taxon>Candidatus Zambryskiibacteriota</taxon>
    </lineage>
</organism>
<dbReference type="InterPro" id="IPR012337">
    <property type="entry name" value="RNaseH-like_sf"/>
</dbReference>